<organism evidence="3 4">
    <name type="scientific">Toxoplasma gondii p89</name>
    <dbReference type="NCBI Taxonomy" id="943119"/>
    <lineage>
        <taxon>Eukaryota</taxon>
        <taxon>Sar</taxon>
        <taxon>Alveolata</taxon>
        <taxon>Apicomplexa</taxon>
        <taxon>Conoidasida</taxon>
        <taxon>Coccidia</taxon>
        <taxon>Eucoccidiorida</taxon>
        <taxon>Eimeriorina</taxon>
        <taxon>Sarcocystidae</taxon>
        <taxon>Toxoplasma</taxon>
    </lineage>
</organism>
<dbReference type="CDD" id="cd23807">
    <property type="entry name" value="UEV_UBE2V"/>
    <property type="match status" value="1"/>
</dbReference>
<evidence type="ECO:0000313" key="4">
    <source>
        <dbReference type="Proteomes" id="UP000028828"/>
    </source>
</evidence>
<gene>
    <name evidence="3" type="ORF">TGP89_310040</name>
</gene>
<reference evidence="3 4" key="1">
    <citation type="submission" date="2014-03" db="EMBL/GenBank/DDBJ databases">
        <authorList>
            <person name="Sibley D."/>
            <person name="Venepally P."/>
            <person name="Karamycheva S."/>
            <person name="Hadjithomas M."/>
            <person name="Khan A."/>
            <person name="Brunk B."/>
            <person name="Roos D."/>
            <person name="Caler E."/>
            <person name="Lorenzi H."/>
        </authorList>
    </citation>
    <scope>NUCLEOTIDE SEQUENCE [LARGE SCALE GENOMIC DNA]</scope>
    <source>
        <strain evidence="4">p89</strain>
    </source>
</reference>
<dbReference type="EMBL" id="AEYI02001163">
    <property type="protein sequence ID" value="KFG40778.1"/>
    <property type="molecule type" value="Genomic_DNA"/>
</dbReference>
<protein>
    <submittedName>
        <fullName evidence="3">Putative ubiquitin conjugating enzyme E2</fullName>
    </submittedName>
</protein>
<dbReference type="PANTHER" id="PTHR24068">
    <property type="entry name" value="UBIQUITIN-CONJUGATING ENZYME E2"/>
    <property type="match status" value="1"/>
</dbReference>
<dbReference type="OrthoDB" id="6508832at2759"/>
<proteinExistence type="predicted"/>
<dbReference type="VEuPathDB" id="ToxoDB:TGP89_310040"/>
<evidence type="ECO:0000256" key="1">
    <source>
        <dbReference type="ARBA" id="ARBA00022786"/>
    </source>
</evidence>
<dbReference type="PROSITE" id="PS50127">
    <property type="entry name" value="UBC_2"/>
    <property type="match status" value="1"/>
</dbReference>
<dbReference type="SMART" id="SM00212">
    <property type="entry name" value="UBCc"/>
    <property type="match status" value="1"/>
</dbReference>
<dbReference type="InterPro" id="IPR016135">
    <property type="entry name" value="UBQ-conjugating_enzyme/RWD"/>
</dbReference>
<evidence type="ECO:0000259" key="2">
    <source>
        <dbReference type="PROSITE" id="PS50127"/>
    </source>
</evidence>
<dbReference type="FunFam" id="3.10.110.10:FF:000026">
    <property type="entry name" value="Ubiquitin-conjugating enzyme E2 variant"/>
    <property type="match status" value="1"/>
</dbReference>
<dbReference type="Gene3D" id="3.10.110.10">
    <property type="entry name" value="Ubiquitin Conjugating Enzyme"/>
    <property type="match status" value="1"/>
</dbReference>
<dbReference type="InterPro" id="IPR000608">
    <property type="entry name" value="UBC"/>
</dbReference>
<sequence length="199" mass="22645">MLYVSLCCAPPRCLFSGWATWYSFLRFFTSRSDFLCLKNVRNAKLCRYGTMASREPQERTTYAVVVPRSFRLLDELEKGQKGQVAEGVSFGLEEADDISLTKWSGTIFGPPGTAFENRIYCVSINCGPSYPDEPPEVCFRTRINMHSVDPNGVVLRSSFPLLRAWQRHYTLDLLLTALRQEMAAPANRRLPQPPEGDMY</sequence>
<feature type="domain" description="UBC core" evidence="2">
    <location>
        <begin position="67"/>
        <end position="199"/>
    </location>
</feature>
<dbReference type="Pfam" id="PF00179">
    <property type="entry name" value="UQ_con"/>
    <property type="match status" value="1"/>
</dbReference>
<comment type="caution">
    <text evidence="3">The sequence shown here is derived from an EMBL/GenBank/DDBJ whole genome shotgun (WGS) entry which is preliminary data.</text>
</comment>
<dbReference type="SUPFAM" id="SSF54495">
    <property type="entry name" value="UBC-like"/>
    <property type="match status" value="1"/>
</dbReference>
<evidence type="ECO:0000313" key="3">
    <source>
        <dbReference type="EMBL" id="KFG40778.1"/>
    </source>
</evidence>
<name>A0A086K8R0_TOXGO</name>
<keyword evidence="1" id="KW-0833">Ubl conjugation pathway</keyword>
<accession>A0A086K8R0</accession>
<dbReference type="Proteomes" id="UP000028828">
    <property type="component" value="Unassembled WGS sequence"/>
</dbReference>
<dbReference type="AlphaFoldDB" id="A0A086K8R0"/>